<name>A0A9Q0ATW1_9PEZI</name>
<dbReference type="Gene3D" id="2.115.10.20">
    <property type="entry name" value="Glycosyl hydrolase domain, family 43"/>
    <property type="match status" value="1"/>
</dbReference>
<dbReference type="InterPro" id="IPR023296">
    <property type="entry name" value="Glyco_hydro_beta-prop_sf"/>
</dbReference>
<dbReference type="CDD" id="cd18831">
    <property type="entry name" value="GH43_AnAbnA-like"/>
    <property type="match status" value="1"/>
</dbReference>
<dbReference type="EC" id="3.2.1.99" evidence="4 7"/>
<feature type="chain" id="PRO_5040167150" description="Arabinan endo-1,5-alpha-L-arabinosidase" evidence="10">
    <location>
        <begin position="22"/>
        <end position="327"/>
    </location>
</feature>
<dbReference type="InterPro" id="IPR050727">
    <property type="entry name" value="GH43_arabinanases"/>
</dbReference>
<feature type="site" description="Important for catalytic activity, responsible for pKa modulation of the active site Glu and correct orientation of both the proton donor and substrate" evidence="9">
    <location>
        <position position="150"/>
    </location>
</feature>
<keyword evidence="5 7" id="KW-0378">Hydrolase</keyword>
<evidence type="ECO:0000256" key="9">
    <source>
        <dbReference type="PIRSR" id="PIRSR606710-2"/>
    </source>
</evidence>
<feature type="signal peptide" evidence="10">
    <location>
        <begin position="1"/>
        <end position="21"/>
    </location>
</feature>
<feature type="active site" description="Proton donor" evidence="8">
    <location>
        <position position="205"/>
    </location>
</feature>
<comment type="caution">
    <text evidence="11">The sequence shown here is derived from an EMBL/GenBank/DDBJ whole genome shotgun (WGS) entry which is preliminary data.</text>
</comment>
<keyword evidence="10" id="KW-0732">Signal</keyword>
<gene>
    <name evidence="11" type="ORF">JX265_002050</name>
</gene>
<evidence type="ECO:0000256" key="6">
    <source>
        <dbReference type="ARBA" id="ARBA00023295"/>
    </source>
</evidence>
<dbReference type="SUPFAM" id="SSF75005">
    <property type="entry name" value="Arabinanase/levansucrase/invertase"/>
    <property type="match status" value="1"/>
</dbReference>
<reference evidence="11" key="1">
    <citation type="submission" date="2021-03" db="EMBL/GenBank/DDBJ databases">
        <title>Revisited historic fungal species revealed as producer of novel bioactive compounds through whole genome sequencing and comparative genomics.</title>
        <authorList>
            <person name="Vignolle G.A."/>
            <person name="Hochenegger N."/>
            <person name="Mach R.L."/>
            <person name="Mach-Aigner A.R."/>
            <person name="Javad Rahimi M."/>
            <person name="Salim K.A."/>
            <person name="Chan C.M."/>
            <person name="Lim L.B.L."/>
            <person name="Cai F."/>
            <person name="Druzhinina I.S."/>
            <person name="U'Ren J.M."/>
            <person name="Derntl C."/>
        </authorList>
    </citation>
    <scope>NUCLEOTIDE SEQUENCE</scope>
    <source>
        <strain evidence="11">TUCIM 5799</strain>
    </source>
</reference>
<dbReference type="EMBL" id="JAFIMR010000003">
    <property type="protein sequence ID" value="KAI1880429.1"/>
    <property type="molecule type" value="Genomic_DNA"/>
</dbReference>
<sequence>MAILKAITLVLSSTAALVASAYPPPEACTGNCIGIDPAAIRRDDGTYFRFNTFGKIRIYKAPSFTGPWTLEGPAIPDGSIIDIPGRNSLWAPEVQKVGNQYIMYYSVSEGGKRLSAIGYATSPNMEAGTWTDHGSTGISTTESSDRNAIDPALIKDPATGKYYMSFGSYWSGIWVVPMNDAATQVAKNAKYTNIGRQPNSDHAWEGSNIIFHGGNYYLFLSAGKSGGFDENNLPPPGGEYKVKVCRSKAITGPYVGPAGKSCMEGNGLVLLGSHDNVYAPGGQGIFDDPDLGTVMYYHYANRSVSYKKDDFQFGWNSLKWVDGWPTF</sequence>
<dbReference type="Proteomes" id="UP000829685">
    <property type="component" value="Unassembled WGS sequence"/>
</dbReference>
<evidence type="ECO:0000256" key="10">
    <source>
        <dbReference type="SAM" id="SignalP"/>
    </source>
</evidence>
<comment type="similarity">
    <text evidence="3 7">Belongs to the glycosyl hydrolase 43 family.</text>
</comment>
<dbReference type="OrthoDB" id="195678at2759"/>
<dbReference type="GO" id="GO:0046558">
    <property type="term" value="F:arabinan endo-1,5-alpha-L-arabinosidase activity"/>
    <property type="evidence" value="ECO:0007669"/>
    <property type="project" value="UniProtKB-EC"/>
</dbReference>
<organism evidence="11 12">
    <name type="scientific">Neoarthrinium moseri</name>
    <dbReference type="NCBI Taxonomy" id="1658444"/>
    <lineage>
        <taxon>Eukaryota</taxon>
        <taxon>Fungi</taxon>
        <taxon>Dikarya</taxon>
        <taxon>Ascomycota</taxon>
        <taxon>Pezizomycotina</taxon>
        <taxon>Sordariomycetes</taxon>
        <taxon>Xylariomycetidae</taxon>
        <taxon>Amphisphaeriales</taxon>
        <taxon>Apiosporaceae</taxon>
        <taxon>Neoarthrinium</taxon>
    </lineage>
</organism>
<comment type="pathway">
    <text evidence="2 7">Glycan metabolism; L-arabinan degradation.</text>
</comment>
<evidence type="ECO:0000256" key="2">
    <source>
        <dbReference type="ARBA" id="ARBA00004834"/>
    </source>
</evidence>
<evidence type="ECO:0000256" key="1">
    <source>
        <dbReference type="ARBA" id="ARBA00000375"/>
    </source>
</evidence>
<keyword evidence="6 7" id="KW-0326">Glycosidase</keyword>
<dbReference type="PANTHER" id="PTHR43301">
    <property type="entry name" value="ARABINAN ENDO-1,5-ALPHA-L-ARABINOSIDASE"/>
    <property type="match status" value="1"/>
</dbReference>
<dbReference type="PIRSF" id="PIRSF026534">
    <property type="entry name" value="Endo_alpha-L-arabinosidase"/>
    <property type="match status" value="1"/>
</dbReference>
<comment type="catalytic activity">
    <reaction evidence="1 7">
        <text>Endohydrolysis of (1-&gt;5)-alpha-arabinofuranosidic linkages in (1-&gt;5)-arabinans.</text>
        <dbReference type="EC" id="3.2.1.99"/>
    </reaction>
</comment>
<evidence type="ECO:0000256" key="5">
    <source>
        <dbReference type="ARBA" id="ARBA00022801"/>
    </source>
</evidence>
<evidence type="ECO:0000313" key="11">
    <source>
        <dbReference type="EMBL" id="KAI1880429.1"/>
    </source>
</evidence>
<evidence type="ECO:0000256" key="7">
    <source>
        <dbReference type="PIRNR" id="PIRNR026534"/>
    </source>
</evidence>
<evidence type="ECO:0000256" key="3">
    <source>
        <dbReference type="ARBA" id="ARBA00009865"/>
    </source>
</evidence>
<dbReference type="InterPro" id="IPR016840">
    <property type="entry name" value="Glyco_hydro_43_endo_a_Ara-ase"/>
</dbReference>
<evidence type="ECO:0000313" key="12">
    <source>
        <dbReference type="Proteomes" id="UP000829685"/>
    </source>
</evidence>
<dbReference type="GO" id="GO:0005975">
    <property type="term" value="P:carbohydrate metabolic process"/>
    <property type="evidence" value="ECO:0007669"/>
    <property type="project" value="InterPro"/>
</dbReference>
<protein>
    <recommendedName>
        <fullName evidence="4 7">Arabinan endo-1,5-alpha-L-arabinosidase</fullName>
        <ecNumber evidence="4 7">3.2.1.99</ecNumber>
    </recommendedName>
</protein>
<evidence type="ECO:0000256" key="8">
    <source>
        <dbReference type="PIRSR" id="PIRSR606710-1"/>
    </source>
</evidence>
<dbReference type="InterPro" id="IPR006710">
    <property type="entry name" value="Glyco_hydro_43"/>
</dbReference>
<dbReference type="PANTHER" id="PTHR43301:SF3">
    <property type="entry name" value="ARABINAN ENDO-1,5-ALPHA-L-ARABINOSIDASE A-RELATED"/>
    <property type="match status" value="1"/>
</dbReference>
<accession>A0A9Q0ATW1</accession>
<dbReference type="AlphaFoldDB" id="A0A9Q0ATW1"/>
<proteinExistence type="inferred from homology"/>
<keyword evidence="12" id="KW-1185">Reference proteome</keyword>
<evidence type="ECO:0000256" key="4">
    <source>
        <dbReference type="ARBA" id="ARBA00012586"/>
    </source>
</evidence>
<feature type="active site" description="Proton acceptor" evidence="8">
    <location>
        <position position="36"/>
    </location>
</feature>
<dbReference type="Pfam" id="PF04616">
    <property type="entry name" value="Glyco_hydro_43"/>
    <property type="match status" value="1"/>
</dbReference>